<dbReference type="NCBIfam" id="TIGR00507">
    <property type="entry name" value="aroE"/>
    <property type="match status" value="1"/>
</dbReference>
<dbReference type="Gene3D" id="3.40.50.720">
    <property type="entry name" value="NAD(P)-binding Rossmann-like Domain"/>
    <property type="match status" value="1"/>
</dbReference>
<dbReference type="Pfam" id="PF08501">
    <property type="entry name" value="Shikimate_dh_N"/>
    <property type="match status" value="1"/>
</dbReference>
<comment type="caution">
    <text evidence="7">Lacks conserved residue(s) required for the propagation of feature annotation.</text>
</comment>
<evidence type="ECO:0000256" key="5">
    <source>
        <dbReference type="ARBA" id="ARBA00023002"/>
    </source>
</evidence>
<dbReference type="AlphaFoldDB" id="A0A510JS10"/>
<dbReference type="SUPFAM" id="SSF51735">
    <property type="entry name" value="NAD(P)-binding Rossmann-fold domains"/>
    <property type="match status" value="1"/>
</dbReference>
<dbReference type="UniPathway" id="UPA00053">
    <property type="reaction ID" value="UER00087"/>
</dbReference>
<comment type="function">
    <text evidence="7">Involved in the biosynthesis of the chorismate, which leads to the biosynthesis of aromatic amino acids. Catalyzes the reversible NADPH linked reduction of 3-dehydroshikimate (DHSA) to yield shikimate (SA).</text>
</comment>
<dbReference type="GO" id="GO:0009423">
    <property type="term" value="P:chorismate biosynthetic process"/>
    <property type="evidence" value="ECO:0007669"/>
    <property type="project" value="UniProtKB-UniRule"/>
</dbReference>
<dbReference type="GO" id="GO:0019632">
    <property type="term" value="P:shikimate metabolic process"/>
    <property type="evidence" value="ECO:0007669"/>
    <property type="project" value="InterPro"/>
</dbReference>
<dbReference type="InterPro" id="IPR046346">
    <property type="entry name" value="Aminoacid_DH-like_N_sf"/>
</dbReference>
<feature type="binding site" evidence="7">
    <location>
        <position position="101"/>
    </location>
    <ligand>
        <name>shikimate</name>
        <dbReference type="ChEBI" id="CHEBI:36208"/>
    </ligand>
</feature>
<feature type="binding site" evidence="7">
    <location>
        <begin position="14"/>
        <end position="16"/>
    </location>
    <ligand>
        <name>shikimate</name>
        <dbReference type="ChEBI" id="CHEBI:36208"/>
    </ligand>
</feature>
<evidence type="ECO:0000313" key="9">
    <source>
        <dbReference type="EMBL" id="BBM41235.1"/>
    </source>
</evidence>
<feature type="binding site" evidence="7">
    <location>
        <position position="212"/>
    </location>
    <ligand>
        <name>shikimate</name>
        <dbReference type="ChEBI" id="CHEBI:36208"/>
    </ligand>
</feature>
<dbReference type="SUPFAM" id="SSF53223">
    <property type="entry name" value="Aminoacid dehydrogenase-like, N-terminal domain"/>
    <property type="match status" value="1"/>
</dbReference>
<dbReference type="GO" id="GO:0009073">
    <property type="term" value="P:aromatic amino acid family biosynthetic process"/>
    <property type="evidence" value="ECO:0007669"/>
    <property type="project" value="UniProtKB-KW"/>
</dbReference>
<dbReference type="HAMAP" id="MF_00222">
    <property type="entry name" value="Shikimate_DH_AroE"/>
    <property type="match status" value="1"/>
</dbReference>
<dbReference type="InterPro" id="IPR022893">
    <property type="entry name" value="Shikimate_DH_fam"/>
</dbReference>
<evidence type="ECO:0000313" key="10">
    <source>
        <dbReference type="Proteomes" id="UP000322617"/>
    </source>
</evidence>
<feature type="binding site" evidence="7">
    <location>
        <position position="86"/>
    </location>
    <ligand>
        <name>shikimate</name>
        <dbReference type="ChEBI" id="CHEBI:36208"/>
    </ligand>
</feature>
<organism evidence="9 10">
    <name type="scientific">Leptotrichia shahii</name>
    <dbReference type="NCBI Taxonomy" id="157691"/>
    <lineage>
        <taxon>Bacteria</taxon>
        <taxon>Fusobacteriati</taxon>
        <taxon>Fusobacteriota</taxon>
        <taxon>Fusobacteriia</taxon>
        <taxon>Fusobacteriales</taxon>
        <taxon>Leptotrichiaceae</taxon>
        <taxon>Leptotrichia</taxon>
    </lineage>
</organism>
<evidence type="ECO:0000256" key="6">
    <source>
        <dbReference type="ARBA" id="ARBA00023141"/>
    </source>
</evidence>
<feature type="binding site" evidence="7">
    <location>
        <position position="233"/>
    </location>
    <ligand>
        <name>NADP(+)</name>
        <dbReference type="ChEBI" id="CHEBI:58349"/>
    </ligand>
</feature>
<dbReference type="OrthoDB" id="9792692at2"/>
<dbReference type="EC" id="1.1.1.25" evidence="2 7"/>
<dbReference type="GO" id="GO:0005829">
    <property type="term" value="C:cytosol"/>
    <property type="evidence" value="ECO:0007669"/>
    <property type="project" value="TreeGrafter"/>
</dbReference>
<sequence length="271" mass="30476">MEKFGLLGEKLGHSYSKEIHEIFFELTGKKASYDMIEREIDEIEELMKNIRDGKFNGINVTIPYKLEVIKYLDEVSETAKKIGAVNTITFRDGKLVGDNSDYFGFLKTLELNGIDVNGKKVLILGTGGASKAIYNGLIDSGAESIFLATIIENDTFKVRNQDRLIHYSSIAGLRNIELIVNCTPVGMYPAVDNCPLEDKNLIDVNAVVDIVYNPEETVLMKKYKIKGTKVANGLMMLISQAIKSEEIWHNEVYGAEIIEKIHKKLSEKLYK</sequence>
<dbReference type="Gene3D" id="3.40.50.10860">
    <property type="entry name" value="Leucine Dehydrogenase, chain A, domain 1"/>
    <property type="match status" value="1"/>
</dbReference>
<dbReference type="RefSeq" id="WP_018451209.1">
    <property type="nucleotide sequence ID" value="NZ_AP019827.1"/>
</dbReference>
<feature type="active site" description="Proton acceptor" evidence="7">
    <location>
        <position position="65"/>
    </location>
</feature>
<comment type="catalytic activity">
    <reaction evidence="7">
        <text>shikimate + NADP(+) = 3-dehydroshikimate + NADPH + H(+)</text>
        <dbReference type="Rhea" id="RHEA:17737"/>
        <dbReference type="ChEBI" id="CHEBI:15378"/>
        <dbReference type="ChEBI" id="CHEBI:16630"/>
        <dbReference type="ChEBI" id="CHEBI:36208"/>
        <dbReference type="ChEBI" id="CHEBI:57783"/>
        <dbReference type="ChEBI" id="CHEBI:58349"/>
        <dbReference type="EC" id="1.1.1.25"/>
    </reaction>
</comment>
<reference evidence="9 10" key="1">
    <citation type="submission" date="2019-07" db="EMBL/GenBank/DDBJ databases">
        <title>Complete Genome Sequence of Leptotrichia shahii Strain JCM 16776.</title>
        <authorList>
            <person name="Watanabe S."/>
            <person name="Cui L."/>
        </authorList>
    </citation>
    <scope>NUCLEOTIDE SEQUENCE [LARGE SCALE GENOMIC DNA]</scope>
    <source>
        <strain evidence="9 10">JCM16776</strain>
    </source>
</reference>
<comment type="similarity">
    <text evidence="7">Belongs to the shikimate dehydrogenase family.</text>
</comment>
<keyword evidence="6 7" id="KW-0057">Aromatic amino acid biosynthesis</keyword>
<dbReference type="STRING" id="1122172.GCA_000373045_01592"/>
<comment type="subunit">
    <text evidence="7">Homodimer.</text>
</comment>
<gene>
    <name evidence="7" type="primary">aroE</name>
    <name evidence="9" type="ORF">JCM16776_1459</name>
</gene>
<evidence type="ECO:0000256" key="2">
    <source>
        <dbReference type="ARBA" id="ARBA00012962"/>
    </source>
</evidence>
<keyword evidence="10" id="KW-1185">Reference proteome</keyword>
<dbReference type="PANTHER" id="PTHR21089:SF1">
    <property type="entry name" value="BIFUNCTIONAL 3-DEHYDROQUINATE DEHYDRATASE_SHIKIMATE DEHYDROGENASE, CHLOROPLASTIC"/>
    <property type="match status" value="1"/>
</dbReference>
<evidence type="ECO:0000259" key="8">
    <source>
        <dbReference type="Pfam" id="PF08501"/>
    </source>
</evidence>
<evidence type="ECO:0000256" key="7">
    <source>
        <dbReference type="HAMAP-Rule" id="MF_00222"/>
    </source>
</evidence>
<feature type="binding site" evidence="7">
    <location>
        <position position="210"/>
    </location>
    <ligand>
        <name>NADP(+)</name>
        <dbReference type="ChEBI" id="CHEBI:58349"/>
    </ligand>
</feature>
<dbReference type="KEGG" id="lsz:JCM16776_1459"/>
<accession>A0A510JS10</accession>
<comment type="pathway">
    <text evidence="1 7">Metabolic intermediate biosynthesis; chorismate biosynthesis; chorismate from D-erythrose 4-phosphate and phosphoenolpyruvate: step 4/7.</text>
</comment>
<name>A0A510JS10_9FUSO</name>
<evidence type="ECO:0000256" key="1">
    <source>
        <dbReference type="ARBA" id="ARBA00004871"/>
    </source>
</evidence>
<feature type="domain" description="Shikimate dehydrogenase substrate binding N-terminal" evidence="8">
    <location>
        <begin position="6"/>
        <end position="88"/>
    </location>
</feature>
<feature type="binding site" evidence="7">
    <location>
        <position position="77"/>
    </location>
    <ligand>
        <name>NADP(+)</name>
        <dbReference type="ChEBI" id="CHEBI:58349"/>
    </ligand>
</feature>
<dbReference type="GO" id="GO:0050661">
    <property type="term" value="F:NADP binding"/>
    <property type="evidence" value="ECO:0007669"/>
    <property type="project" value="InterPro"/>
</dbReference>
<keyword evidence="3 7" id="KW-0028">Amino-acid biosynthesis</keyword>
<feature type="binding site" evidence="7">
    <location>
        <position position="240"/>
    </location>
    <ligand>
        <name>shikimate</name>
        <dbReference type="ChEBI" id="CHEBI:36208"/>
    </ligand>
</feature>
<dbReference type="GO" id="GO:0004764">
    <property type="term" value="F:shikimate 3-dehydrogenase (NADP+) activity"/>
    <property type="evidence" value="ECO:0007669"/>
    <property type="project" value="UniProtKB-UniRule"/>
</dbReference>
<proteinExistence type="inferred from homology"/>
<dbReference type="EMBL" id="AP019827">
    <property type="protein sequence ID" value="BBM41235.1"/>
    <property type="molecule type" value="Genomic_DNA"/>
</dbReference>
<keyword evidence="5 7" id="KW-0560">Oxidoreductase</keyword>
<dbReference type="InterPro" id="IPR013708">
    <property type="entry name" value="Shikimate_DH-bd_N"/>
</dbReference>
<dbReference type="InterPro" id="IPR011342">
    <property type="entry name" value="Shikimate_DH"/>
</dbReference>
<feature type="binding site" evidence="7">
    <location>
        <position position="61"/>
    </location>
    <ligand>
        <name>shikimate</name>
        <dbReference type="ChEBI" id="CHEBI:36208"/>
    </ligand>
</feature>
<dbReference type="GO" id="GO:0008652">
    <property type="term" value="P:amino acid biosynthetic process"/>
    <property type="evidence" value="ECO:0007669"/>
    <property type="project" value="UniProtKB-KW"/>
</dbReference>
<evidence type="ECO:0000256" key="3">
    <source>
        <dbReference type="ARBA" id="ARBA00022605"/>
    </source>
</evidence>
<dbReference type="Proteomes" id="UP000322617">
    <property type="component" value="Chromosome"/>
</dbReference>
<evidence type="ECO:0000256" key="4">
    <source>
        <dbReference type="ARBA" id="ARBA00022857"/>
    </source>
</evidence>
<dbReference type="PANTHER" id="PTHR21089">
    <property type="entry name" value="SHIKIMATE DEHYDROGENASE"/>
    <property type="match status" value="1"/>
</dbReference>
<dbReference type="CDD" id="cd01065">
    <property type="entry name" value="NAD_bind_Shikimate_DH"/>
    <property type="match status" value="1"/>
</dbReference>
<keyword evidence="4 7" id="KW-0521">NADP</keyword>
<protein>
    <recommendedName>
        <fullName evidence="2 7">Shikimate dehydrogenase (NADP(+))</fullName>
        <shortName evidence="7">SDH</shortName>
        <ecNumber evidence="2 7">1.1.1.25</ecNumber>
    </recommendedName>
</protein>
<dbReference type="InterPro" id="IPR036291">
    <property type="entry name" value="NAD(P)-bd_dom_sf"/>
</dbReference>